<gene>
    <name evidence="1" type="ORF">GIB67_019241</name>
</gene>
<evidence type="ECO:0000313" key="2">
    <source>
        <dbReference type="Proteomes" id="UP000541444"/>
    </source>
</evidence>
<dbReference type="AlphaFoldDB" id="A0A7J7N0E5"/>
<protein>
    <submittedName>
        <fullName evidence="1">Uncharacterized protein</fullName>
    </submittedName>
</protein>
<keyword evidence="2" id="KW-1185">Reference proteome</keyword>
<accession>A0A7J7N0E5</accession>
<reference evidence="1 2" key="1">
    <citation type="journal article" date="2020" name="IScience">
        <title>Genome Sequencing of the Endangered Kingdonia uniflora (Circaeasteraceae, Ranunculales) Reveals Potential Mechanisms of Evolutionary Specialization.</title>
        <authorList>
            <person name="Sun Y."/>
            <person name="Deng T."/>
            <person name="Zhang A."/>
            <person name="Moore M.J."/>
            <person name="Landis J.B."/>
            <person name="Lin N."/>
            <person name="Zhang H."/>
            <person name="Zhang X."/>
            <person name="Huang J."/>
            <person name="Zhang X."/>
            <person name="Sun H."/>
            <person name="Wang H."/>
        </authorList>
    </citation>
    <scope>NUCLEOTIDE SEQUENCE [LARGE SCALE GENOMIC DNA]</scope>
    <source>
        <strain evidence="1">TB1705</strain>
        <tissue evidence="1">Leaf</tissue>
    </source>
</reference>
<organism evidence="1 2">
    <name type="scientific">Kingdonia uniflora</name>
    <dbReference type="NCBI Taxonomy" id="39325"/>
    <lineage>
        <taxon>Eukaryota</taxon>
        <taxon>Viridiplantae</taxon>
        <taxon>Streptophyta</taxon>
        <taxon>Embryophyta</taxon>
        <taxon>Tracheophyta</taxon>
        <taxon>Spermatophyta</taxon>
        <taxon>Magnoliopsida</taxon>
        <taxon>Ranunculales</taxon>
        <taxon>Circaeasteraceae</taxon>
        <taxon>Kingdonia</taxon>
    </lineage>
</organism>
<comment type="caution">
    <text evidence="1">The sequence shown here is derived from an EMBL/GenBank/DDBJ whole genome shotgun (WGS) entry which is preliminary data.</text>
</comment>
<dbReference type="Proteomes" id="UP000541444">
    <property type="component" value="Unassembled WGS sequence"/>
</dbReference>
<dbReference type="EMBL" id="JACGCM010001165">
    <property type="protein sequence ID" value="KAF6160472.1"/>
    <property type="molecule type" value="Genomic_DNA"/>
</dbReference>
<proteinExistence type="predicted"/>
<name>A0A7J7N0E5_9MAGN</name>
<sequence length="149" mass="16779">MDNKGTYSRSLPLKDIITKNPQSKYLDVDHDPSAQVFGPVNKGCVNLMGSDEAKKFIQITELLRAHITKDKESNIDLKNRFSQYKAENDARFENYKDMVASLRSSGCVTTSTKRSRISTPLLREEAVVHFLNFHEHIVATGRALVLPGL</sequence>
<evidence type="ECO:0000313" key="1">
    <source>
        <dbReference type="EMBL" id="KAF6160472.1"/>
    </source>
</evidence>